<keyword evidence="3" id="KW-0413">Isomerase</keyword>
<organism evidence="3 4">
    <name type="scientific">Gordonia asplenii</name>
    <dbReference type="NCBI Taxonomy" id="2725283"/>
    <lineage>
        <taxon>Bacteria</taxon>
        <taxon>Bacillati</taxon>
        <taxon>Actinomycetota</taxon>
        <taxon>Actinomycetes</taxon>
        <taxon>Mycobacteriales</taxon>
        <taxon>Gordoniaceae</taxon>
        <taxon>Gordonia</taxon>
    </lineage>
</organism>
<evidence type="ECO:0000313" key="3">
    <source>
        <dbReference type="EMBL" id="NMO01206.1"/>
    </source>
</evidence>
<evidence type="ECO:0000259" key="2">
    <source>
        <dbReference type="Pfam" id="PF11716"/>
    </source>
</evidence>
<proteinExistence type="predicted"/>
<feature type="domain" description="Mycothiol-dependent maleylpyruvate isomerase metal-binding" evidence="2">
    <location>
        <begin position="18"/>
        <end position="154"/>
    </location>
</feature>
<dbReference type="InterPro" id="IPR010872">
    <property type="entry name" value="MDMPI_C-term_domain"/>
</dbReference>
<dbReference type="SUPFAM" id="SSF109854">
    <property type="entry name" value="DinB/YfiT-like putative metalloenzymes"/>
    <property type="match status" value="1"/>
</dbReference>
<evidence type="ECO:0000259" key="1">
    <source>
        <dbReference type="Pfam" id="PF07398"/>
    </source>
</evidence>
<dbReference type="AlphaFoldDB" id="A0A848KR79"/>
<dbReference type="NCBIfam" id="TIGR03083">
    <property type="entry name" value="maleylpyruvate isomerase family mycothiol-dependent enzyme"/>
    <property type="match status" value="1"/>
</dbReference>
<dbReference type="Proteomes" id="UP000550729">
    <property type="component" value="Unassembled WGS sequence"/>
</dbReference>
<dbReference type="EMBL" id="JABBNB010000007">
    <property type="protein sequence ID" value="NMO01206.1"/>
    <property type="molecule type" value="Genomic_DNA"/>
</dbReference>
<reference evidence="3 4" key="1">
    <citation type="submission" date="2020-04" db="EMBL/GenBank/DDBJ databases">
        <title>Gordonia sp. nov. TBRC 11910.</title>
        <authorList>
            <person name="Suriyachadkun C."/>
        </authorList>
    </citation>
    <scope>NUCLEOTIDE SEQUENCE [LARGE SCALE GENOMIC DNA]</scope>
    <source>
        <strain evidence="3 4">TBRC 11910</strain>
    </source>
</reference>
<dbReference type="RefSeq" id="WP_170193721.1">
    <property type="nucleotide sequence ID" value="NZ_JABBNB010000007.1"/>
</dbReference>
<feature type="domain" description="MDMPI C-terminal" evidence="1">
    <location>
        <begin position="177"/>
        <end position="262"/>
    </location>
</feature>
<gene>
    <name evidence="3" type="ORF">HH308_08245</name>
</gene>
<name>A0A848KR79_9ACTN</name>
<dbReference type="GO" id="GO:0046872">
    <property type="term" value="F:metal ion binding"/>
    <property type="evidence" value="ECO:0007669"/>
    <property type="project" value="InterPro"/>
</dbReference>
<sequence>MAQPTSVPIDSVRTALIDEWARLRSLASQLDDAAWYGPSILPGWSTGDVIAHIIGTESLLDGRAVPDVDISDAAHVRNPIGELNERWLTHFRKSSRQQVLDAYDEIIAVRTGTLNAMSQNDFDAQTATPAGPDSYGRFMRIRTFDCWVHDIDLRDSLRLPAPAQSAAAEWGITEIFASLPYVVGKRASAPSGTRVQVDVTGAATATARIYVGDRAGLVDDFGSAAPDVTLRVDAVDLARLAGGRSSADPTSVTADGDTALAQTIVAKLNYVV</sequence>
<dbReference type="Pfam" id="PF11716">
    <property type="entry name" value="MDMPI_N"/>
    <property type="match status" value="1"/>
</dbReference>
<dbReference type="GO" id="GO:0016853">
    <property type="term" value="F:isomerase activity"/>
    <property type="evidence" value="ECO:0007669"/>
    <property type="project" value="UniProtKB-KW"/>
</dbReference>
<protein>
    <submittedName>
        <fullName evidence="3">Maleylpyruvate isomerase family mycothiol-dependent enzyme</fullName>
    </submittedName>
</protein>
<accession>A0A848KR79</accession>
<keyword evidence="4" id="KW-1185">Reference proteome</keyword>
<dbReference type="InterPro" id="IPR024344">
    <property type="entry name" value="MDMPI_metal-binding"/>
</dbReference>
<keyword evidence="3" id="KW-0670">Pyruvate</keyword>
<dbReference type="InterPro" id="IPR017517">
    <property type="entry name" value="Maleyloyr_isom"/>
</dbReference>
<dbReference type="Gene3D" id="1.20.120.450">
    <property type="entry name" value="dinb family like domain"/>
    <property type="match status" value="1"/>
</dbReference>
<dbReference type="Pfam" id="PF07398">
    <property type="entry name" value="MDMPI_C"/>
    <property type="match status" value="1"/>
</dbReference>
<dbReference type="InterPro" id="IPR034660">
    <property type="entry name" value="DinB/YfiT-like"/>
</dbReference>
<evidence type="ECO:0000313" key="4">
    <source>
        <dbReference type="Proteomes" id="UP000550729"/>
    </source>
</evidence>
<comment type="caution">
    <text evidence="3">The sequence shown here is derived from an EMBL/GenBank/DDBJ whole genome shotgun (WGS) entry which is preliminary data.</text>
</comment>